<keyword evidence="3" id="KW-1185">Reference proteome</keyword>
<accession>F0QZV1</accession>
<protein>
    <recommendedName>
        <fullName evidence="1">DUF5675 domain-containing protein</fullName>
    </recommendedName>
</protein>
<dbReference type="STRING" id="667015.Bacsa_2688"/>
<organism evidence="2 3">
    <name type="scientific">Phocaeicola salanitronis (strain DSM 18170 / JCM 13657 / CCUG 60908 / BL78)</name>
    <name type="common">Bacteroides salanitronis</name>
    <dbReference type="NCBI Taxonomy" id="667015"/>
    <lineage>
        <taxon>Bacteria</taxon>
        <taxon>Pseudomonadati</taxon>
        <taxon>Bacteroidota</taxon>
        <taxon>Bacteroidia</taxon>
        <taxon>Bacteroidales</taxon>
        <taxon>Bacteroidaceae</taxon>
        <taxon>Phocaeicola</taxon>
    </lineage>
</organism>
<feature type="domain" description="DUF5675" evidence="1">
    <location>
        <begin position="4"/>
        <end position="119"/>
    </location>
</feature>
<dbReference type="EMBL" id="CP002530">
    <property type="protein sequence ID" value="ADY37221.1"/>
    <property type="molecule type" value="Genomic_DNA"/>
</dbReference>
<evidence type="ECO:0000259" key="1">
    <source>
        <dbReference type="Pfam" id="PF18925"/>
    </source>
</evidence>
<sequence>MELTLNRIVKDKAYTLGKLLVDGEEFCHTLEPRWRSPEARKVPGRTAIPAGRYPVVITLSPKFKQWLPLLLHVPNFEGIRIHAGNTVKDTKGCILVGENTEKGVLSDSRLWVDRLKQRIVDAKERGEGVWITVDN</sequence>
<dbReference type="KEGG" id="bsa:Bacsa_2688"/>
<name>F0QZV1_PHOSB</name>
<dbReference type="Proteomes" id="UP000007486">
    <property type="component" value="Chromosome"/>
</dbReference>
<dbReference type="AlphaFoldDB" id="F0QZV1"/>
<dbReference type="OrthoDB" id="1036575at2"/>
<dbReference type="HOGENOM" id="CLU_114144_1_0_10"/>
<evidence type="ECO:0000313" key="3">
    <source>
        <dbReference type="Proteomes" id="UP000007486"/>
    </source>
</evidence>
<evidence type="ECO:0000313" key="2">
    <source>
        <dbReference type="EMBL" id="ADY37221.1"/>
    </source>
</evidence>
<dbReference type="Pfam" id="PF18925">
    <property type="entry name" value="DUF5675"/>
    <property type="match status" value="1"/>
</dbReference>
<dbReference type="eggNOG" id="ENOG5032UUQ">
    <property type="taxonomic scope" value="Bacteria"/>
</dbReference>
<dbReference type="RefSeq" id="WP_013618595.1">
    <property type="nucleotide sequence ID" value="NC_015164.1"/>
</dbReference>
<dbReference type="InterPro" id="IPR043732">
    <property type="entry name" value="DUF5675"/>
</dbReference>
<proteinExistence type="predicted"/>
<gene>
    <name evidence="2" type="ordered locus">Bacsa_2688</name>
</gene>
<reference evidence="2 3" key="1">
    <citation type="journal article" date="2011" name="Stand. Genomic Sci.">
        <title>Complete genome sequence of Bacteroides salanitronis type strain (BL78).</title>
        <authorList>
            <person name="Gronow S."/>
            <person name="Held B."/>
            <person name="Lucas S."/>
            <person name="Lapidus A."/>
            <person name="Del Rio T.G."/>
            <person name="Nolan M."/>
            <person name="Tice H."/>
            <person name="Deshpande S."/>
            <person name="Cheng J.F."/>
            <person name="Pitluck S."/>
            <person name="Liolios K."/>
            <person name="Pagani I."/>
            <person name="Ivanova N."/>
            <person name="Mavromatis K."/>
            <person name="Pati A."/>
            <person name="Tapia R."/>
            <person name="Han C."/>
            <person name="Goodwin L."/>
            <person name="Chen A."/>
            <person name="Palaniappan K."/>
            <person name="Land M."/>
            <person name="Hauser L."/>
            <person name="Chang Y.J."/>
            <person name="Jeffries C.D."/>
            <person name="Brambilla E.M."/>
            <person name="Rohde M."/>
            <person name="Goker M."/>
            <person name="Detter J.C."/>
            <person name="Woyke T."/>
            <person name="Bristow J."/>
            <person name="Markowitz V."/>
            <person name="Hugenholtz P."/>
            <person name="Kyrpides N.C."/>
            <person name="Klenk H.P."/>
            <person name="Eisen J.A."/>
        </authorList>
    </citation>
    <scope>NUCLEOTIDE SEQUENCE [LARGE SCALE GENOMIC DNA]</scope>
    <source>
        <strain evidence="2 3">DSM 18170</strain>
    </source>
</reference>